<organism evidence="1">
    <name type="scientific">marine sediment metagenome</name>
    <dbReference type="NCBI Taxonomy" id="412755"/>
    <lineage>
        <taxon>unclassified sequences</taxon>
        <taxon>metagenomes</taxon>
        <taxon>ecological metagenomes</taxon>
    </lineage>
</organism>
<comment type="caution">
    <text evidence="1">The sequence shown here is derived from an EMBL/GenBank/DDBJ whole genome shotgun (WGS) entry which is preliminary data.</text>
</comment>
<dbReference type="AlphaFoldDB" id="X0Y2Z8"/>
<dbReference type="EMBL" id="BARS01051958">
    <property type="protein sequence ID" value="GAG50239.1"/>
    <property type="molecule type" value="Genomic_DNA"/>
</dbReference>
<evidence type="ECO:0000313" key="1">
    <source>
        <dbReference type="EMBL" id="GAG50239.1"/>
    </source>
</evidence>
<reference evidence="1" key="1">
    <citation type="journal article" date="2014" name="Front. Microbiol.">
        <title>High frequency of phylogenetically diverse reductive dehalogenase-homologous genes in deep subseafloor sedimentary metagenomes.</title>
        <authorList>
            <person name="Kawai M."/>
            <person name="Futagami T."/>
            <person name="Toyoda A."/>
            <person name="Takaki Y."/>
            <person name="Nishi S."/>
            <person name="Hori S."/>
            <person name="Arai W."/>
            <person name="Tsubouchi T."/>
            <person name="Morono Y."/>
            <person name="Uchiyama I."/>
            <person name="Ito T."/>
            <person name="Fujiyama A."/>
            <person name="Inagaki F."/>
            <person name="Takami H."/>
        </authorList>
    </citation>
    <scope>NUCLEOTIDE SEQUENCE</scope>
    <source>
        <strain evidence="1">Expedition CK06-06</strain>
    </source>
</reference>
<gene>
    <name evidence="1" type="ORF">S01H1_77319</name>
</gene>
<protein>
    <submittedName>
        <fullName evidence="1">Uncharacterized protein</fullName>
    </submittedName>
</protein>
<proteinExistence type="predicted"/>
<accession>X0Y2Z8</accession>
<feature type="non-terminal residue" evidence="1">
    <location>
        <position position="1"/>
    </location>
</feature>
<name>X0Y2Z8_9ZZZZ</name>
<sequence length="55" mass="6533">AEHDRKILSNEFAPEWLKAGGYIELWAWRKVKKVRGGKQMIWKPRVKIYSLSDFA</sequence>